<keyword evidence="3 5" id="KW-1133">Transmembrane helix</keyword>
<evidence type="ECO:0000256" key="4">
    <source>
        <dbReference type="ARBA" id="ARBA00023136"/>
    </source>
</evidence>
<feature type="transmembrane region" description="Helical" evidence="5">
    <location>
        <begin position="23"/>
        <end position="48"/>
    </location>
</feature>
<feature type="transmembrane region" description="Helical" evidence="5">
    <location>
        <begin position="350"/>
        <end position="369"/>
    </location>
</feature>
<comment type="caution">
    <text evidence="7">The sequence shown here is derived from an EMBL/GenBank/DDBJ whole genome shotgun (WGS) entry which is preliminary data.</text>
</comment>
<feature type="domain" description="Major facilitator superfamily (MFS) profile" evidence="6">
    <location>
        <begin position="1"/>
        <end position="466"/>
    </location>
</feature>
<dbReference type="SUPFAM" id="SSF103473">
    <property type="entry name" value="MFS general substrate transporter"/>
    <property type="match status" value="1"/>
</dbReference>
<feature type="transmembrane region" description="Helical" evidence="5">
    <location>
        <begin position="115"/>
        <end position="134"/>
    </location>
</feature>
<dbReference type="Pfam" id="PF07690">
    <property type="entry name" value="MFS_1"/>
    <property type="match status" value="1"/>
</dbReference>
<feature type="transmembrane region" description="Helical" evidence="5">
    <location>
        <begin position="141"/>
        <end position="161"/>
    </location>
</feature>
<feature type="transmembrane region" description="Helical" evidence="5">
    <location>
        <begin position="173"/>
        <end position="192"/>
    </location>
</feature>
<organism evidence="7 8">
    <name type="scientific">Mycobacterium haemophilum</name>
    <dbReference type="NCBI Taxonomy" id="29311"/>
    <lineage>
        <taxon>Bacteria</taxon>
        <taxon>Bacillati</taxon>
        <taxon>Actinomycetota</taxon>
        <taxon>Actinomycetes</taxon>
        <taxon>Mycobacteriales</taxon>
        <taxon>Mycobacteriaceae</taxon>
        <taxon>Mycobacterium</taxon>
    </lineage>
</organism>
<proteinExistence type="predicted"/>
<dbReference type="GO" id="GO:0005886">
    <property type="term" value="C:plasma membrane"/>
    <property type="evidence" value="ECO:0007669"/>
    <property type="project" value="UniProtKB-SubCell"/>
</dbReference>
<dbReference type="InterPro" id="IPR020846">
    <property type="entry name" value="MFS_dom"/>
</dbReference>
<dbReference type="EMBL" id="LDPR01000007">
    <property type="protein sequence ID" value="KLO36874.1"/>
    <property type="molecule type" value="Genomic_DNA"/>
</dbReference>
<keyword evidence="8" id="KW-1185">Reference proteome</keyword>
<dbReference type="Proteomes" id="UP000036334">
    <property type="component" value="Unassembled WGS sequence"/>
</dbReference>
<dbReference type="InterPro" id="IPR005829">
    <property type="entry name" value="Sugar_transporter_CS"/>
</dbReference>
<accession>A0A0I9VGQ5</accession>
<evidence type="ECO:0000256" key="3">
    <source>
        <dbReference type="ARBA" id="ARBA00022989"/>
    </source>
</evidence>
<dbReference type="Gene3D" id="1.20.1250.20">
    <property type="entry name" value="MFS general substrate transporter like domains"/>
    <property type="match status" value="1"/>
</dbReference>
<gene>
    <name evidence="7" type="ORF">ABH38_10780</name>
</gene>
<evidence type="ECO:0000259" key="6">
    <source>
        <dbReference type="PROSITE" id="PS50850"/>
    </source>
</evidence>
<feature type="transmembrane region" description="Helical" evidence="5">
    <location>
        <begin position="319"/>
        <end position="338"/>
    </location>
</feature>
<dbReference type="InterPro" id="IPR036259">
    <property type="entry name" value="MFS_trans_sf"/>
</dbReference>
<keyword evidence="4 5" id="KW-0472">Membrane</keyword>
<dbReference type="PROSITE" id="PS50850">
    <property type="entry name" value="MFS"/>
    <property type="match status" value="1"/>
</dbReference>
<feature type="transmembrane region" description="Helical" evidence="5">
    <location>
        <begin position="279"/>
        <end position="299"/>
    </location>
</feature>
<dbReference type="STRING" id="1202450.B586_11650"/>
<dbReference type="GO" id="GO:0022857">
    <property type="term" value="F:transmembrane transporter activity"/>
    <property type="evidence" value="ECO:0007669"/>
    <property type="project" value="InterPro"/>
</dbReference>
<feature type="transmembrane region" description="Helical" evidence="5">
    <location>
        <begin position="438"/>
        <end position="461"/>
    </location>
</feature>
<dbReference type="InterPro" id="IPR011701">
    <property type="entry name" value="MFS"/>
</dbReference>
<evidence type="ECO:0000313" key="8">
    <source>
        <dbReference type="Proteomes" id="UP000036334"/>
    </source>
</evidence>
<sequence length="470" mass="48563">MVVCDLSTTIDINDAGPLSRGQIVFMVAALVTSVIAFQLNASMLAPAIGAINGAMGPNAYVAMSNFFFLAGAVACVVLVRWSDYVGRKRVLISIMVLMCIGTVLCIVSTSLPVVVLGRILQGGCVISFPLSYLIQREHLSPMAFGACVGVVSSINGGVAGVDALLGGVMVDHLGYRSIFVLILAIGVAAIGFAWKAVPADPPRGTTAGRMDWWGAALLASTVGGVNMFLIAGGTSGWLSTSTVAWIFVGVLSLVGLIVVDTRIRSPLIAIEHLRSRQEWPVVTTTILALASFFVVLNFIVPHLAVNADVGFGANGTTTALLFLTPAALVGVVSAPVFGRLAIRIGFVTTARLGILATLLVTVVVAVFAMNDNILFGLMAAFGLTYNGALLTSLSAMGVAQSCDEEPGALPGITNSCFGIGAAVGFAWAGAVVGSGTEASYLLALWLCVAIGAVALLSSLILQPKPFERRT</sequence>
<dbReference type="PANTHER" id="PTHR42718:SF35">
    <property type="entry name" value="BLL0718 PROTEIN"/>
    <property type="match status" value="1"/>
</dbReference>
<dbReference type="PATRIC" id="fig|29311.18.peg.3339"/>
<feature type="transmembrane region" description="Helical" evidence="5">
    <location>
        <begin position="237"/>
        <end position="259"/>
    </location>
</feature>
<keyword evidence="2 5" id="KW-0812">Transmembrane</keyword>
<dbReference type="AlphaFoldDB" id="A0A0I9VGQ5"/>
<name>A0A0I9VGQ5_9MYCO</name>
<comment type="subcellular location">
    <subcellularLocation>
        <location evidence="1">Cell membrane</location>
        <topology evidence="1">Multi-pass membrane protein</topology>
    </subcellularLocation>
</comment>
<dbReference type="PANTHER" id="PTHR42718">
    <property type="entry name" value="MAJOR FACILITATOR SUPERFAMILY MULTIDRUG TRANSPORTER MFSC"/>
    <property type="match status" value="1"/>
</dbReference>
<evidence type="ECO:0000313" key="7">
    <source>
        <dbReference type="EMBL" id="KLO36874.1"/>
    </source>
</evidence>
<feature type="transmembrane region" description="Helical" evidence="5">
    <location>
        <begin position="60"/>
        <end position="79"/>
    </location>
</feature>
<dbReference type="PROSITE" id="PS00216">
    <property type="entry name" value="SUGAR_TRANSPORT_1"/>
    <property type="match status" value="1"/>
</dbReference>
<feature type="transmembrane region" description="Helical" evidence="5">
    <location>
        <begin position="375"/>
        <end position="399"/>
    </location>
</feature>
<reference evidence="7 8" key="1">
    <citation type="submission" date="2015-05" db="EMBL/GenBank/DDBJ databases">
        <title>Genome sequence of Mycobacterium haemophilum.</title>
        <authorList>
            <person name="Greninger A.L."/>
            <person name="Cunningham G."/>
            <person name="Miller S."/>
        </authorList>
    </citation>
    <scope>NUCLEOTIDE SEQUENCE [LARGE SCALE GENOMIC DNA]</scope>
    <source>
        <strain evidence="8">UC1</strain>
    </source>
</reference>
<evidence type="ECO:0000256" key="2">
    <source>
        <dbReference type="ARBA" id="ARBA00022692"/>
    </source>
</evidence>
<protein>
    <submittedName>
        <fullName evidence="7">MFS transporter</fullName>
    </submittedName>
</protein>
<dbReference type="Gene3D" id="1.20.1720.10">
    <property type="entry name" value="Multidrug resistance protein D"/>
    <property type="match status" value="1"/>
</dbReference>
<evidence type="ECO:0000256" key="1">
    <source>
        <dbReference type="ARBA" id="ARBA00004651"/>
    </source>
</evidence>
<evidence type="ECO:0000256" key="5">
    <source>
        <dbReference type="SAM" id="Phobius"/>
    </source>
</evidence>
<feature type="transmembrane region" description="Helical" evidence="5">
    <location>
        <begin position="212"/>
        <end position="231"/>
    </location>
</feature>
<feature type="transmembrane region" description="Helical" evidence="5">
    <location>
        <begin position="91"/>
        <end position="109"/>
    </location>
</feature>
<feature type="transmembrane region" description="Helical" evidence="5">
    <location>
        <begin position="411"/>
        <end position="432"/>
    </location>
</feature>